<evidence type="ECO:0000313" key="2">
    <source>
        <dbReference type="Proteomes" id="UP001225906"/>
    </source>
</evidence>
<dbReference type="Pfam" id="PF20311">
    <property type="entry name" value="DUF6607"/>
    <property type="match status" value="1"/>
</dbReference>
<evidence type="ECO:0000313" key="1">
    <source>
        <dbReference type="EMBL" id="MDP8566692.1"/>
    </source>
</evidence>
<protein>
    <submittedName>
        <fullName evidence="1">Uncharacterized protein</fullName>
    </submittedName>
</protein>
<keyword evidence="2" id="KW-1185">Reference proteome</keyword>
<name>A0ABT9JQ49_9PROT</name>
<dbReference type="InterPro" id="IPR046715">
    <property type="entry name" value="DUF6607"/>
</dbReference>
<proteinExistence type="predicted"/>
<reference evidence="2" key="1">
    <citation type="journal article" date="2019" name="Int. J. Syst. Evol. Microbiol.">
        <title>The Global Catalogue of Microorganisms (GCM) 10K type strain sequencing project: providing services to taxonomists for standard genome sequencing and annotation.</title>
        <authorList>
            <consortium name="The Broad Institute Genomics Platform"/>
            <consortium name="The Broad Institute Genome Sequencing Center for Infectious Disease"/>
            <person name="Wu L."/>
            <person name="Ma J."/>
        </authorList>
    </citation>
    <scope>NUCLEOTIDE SEQUENCE [LARGE SCALE GENOMIC DNA]</scope>
    <source>
        <strain evidence="2">VKM B-3159</strain>
    </source>
</reference>
<dbReference type="EMBL" id="JAVCAP010000002">
    <property type="protein sequence ID" value="MDP8566692.1"/>
    <property type="molecule type" value="Genomic_DNA"/>
</dbReference>
<comment type="caution">
    <text evidence="1">The sequence shown here is derived from an EMBL/GenBank/DDBJ whole genome shotgun (WGS) entry which is preliminary data.</text>
</comment>
<dbReference type="Proteomes" id="UP001225906">
    <property type="component" value="Unassembled WGS sequence"/>
</dbReference>
<organism evidence="1 2">
    <name type="scientific">Methylophilus aquaticus</name>
    <dbReference type="NCBI Taxonomy" id="1971610"/>
    <lineage>
        <taxon>Bacteria</taxon>
        <taxon>Pseudomonadati</taxon>
        <taxon>Pseudomonadota</taxon>
        <taxon>Betaproteobacteria</taxon>
        <taxon>Nitrosomonadales</taxon>
        <taxon>Methylophilaceae</taxon>
        <taxon>Methylophilus</taxon>
    </lineage>
</organism>
<gene>
    <name evidence="1" type="ORF">Q9291_02405</name>
</gene>
<sequence>MNLSDFMVRPQHAAWLTWAVSMAPMTVLASAANQEDAATRDRQAILSMQGEYEVEFKFIETVTLKPNYHRKGEKFSGAFEKVYVVEDTPTKIVLQHLLISDNGDVIKHWRQDWLYEATTRLEFTEDQVWRVRKIADDKITGYWTQCVYEVTDAPRYCGTGKWNHHYGHPTWTSDRTWRPLPRREYTTRNDYNALNVENRHTITPSGWTHEQDNTKVARKGEATEALLVREIGFNDYQKVKVINFKAADEYWQKTSSYWAGIRQRWESILQQNKCLKLKFDLNDTQLMNVVFEQAEQRIQGRQAEQAALDLAFSTWVAACPAQ</sequence>
<accession>A0ABT9JQ49</accession>